<dbReference type="PANTHER" id="PTHR31896:SF64">
    <property type="entry name" value="TRICHOTHECENE 3-O-ACETYLTRANSFERASE"/>
    <property type="match status" value="1"/>
</dbReference>
<reference evidence="2" key="1">
    <citation type="submission" date="2021-02" db="EMBL/GenBank/DDBJ databases">
        <authorList>
            <person name="Nowell W R."/>
        </authorList>
    </citation>
    <scope>NUCLEOTIDE SEQUENCE</scope>
</reference>
<dbReference type="GO" id="GO:0016740">
    <property type="term" value="F:transferase activity"/>
    <property type="evidence" value="ECO:0007669"/>
    <property type="project" value="UniProtKB-KW"/>
</dbReference>
<dbReference type="AlphaFoldDB" id="A0A815E7Z1"/>
<sequence>MNKNIIQTILSSTIIKTDSFQSLQLSPNDWIIPSIHSISCVYFYNIQKWSLYEKESNDMFIDIQQLIVSLRKLLEYYSLLNGVFKLFDQDSKVAIEQTDSKGGILFVTATVNISLNELPLSLEKYTNVNVIPKELQLINANDPNTLFHVRHTRFLCGSVALGISLNHQVADAHSYFQLVKDWVQIYKNLEYQPDVCHQRSLLEPSFNEIEILKKTNPNFNDRKSLSVKEENSPSFPQTKQIKMKIFRFSADELNRMKLDSTHHLSPNVDYVSTFDVLTAHIYRHVMIARNYPASSISKLYISTNIRPRLTQPSIPITYFGNAIMFSYLEMNMKELIHENHIGLLASEVHRAIEQNNKDDIRTTLAWILCQKNKKLISPTCNLDKTDFTISAWNKMGMYSDSDFEPGVYPCRITLPADTEFNGAAILFSTEQNDASIDVILGLEMSEMERVEKNFDFRKYHVEI</sequence>
<gene>
    <name evidence="2" type="ORF">KQP761_LOCUS5104</name>
</gene>
<dbReference type="Proteomes" id="UP000663834">
    <property type="component" value="Unassembled WGS sequence"/>
</dbReference>
<organism evidence="2 3">
    <name type="scientific">Rotaria magnacalcarata</name>
    <dbReference type="NCBI Taxonomy" id="392030"/>
    <lineage>
        <taxon>Eukaryota</taxon>
        <taxon>Metazoa</taxon>
        <taxon>Spiralia</taxon>
        <taxon>Gnathifera</taxon>
        <taxon>Rotifera</taxon>
        <taxon>Eurotatoria</taxon>
        <taxon>Bdelloidea</taxon>
        <taxon>Philodinida</taxon>
        <taxon>Philodinidae</taxon>
        <taxon>Rotaria</taxon>
    </lineage>
</organism>
<dbReference type="InterPro" id="IPR023213">
    <property type="entry name" value="CAT-like_dom_sf"/>
</dbReference>
<dbReference type="EMBL" id="CAJNOW010001122">
    <property type="protein sequence ID" value="CAF1307893.1"/>
    <property type="molecule type" value="Genomic_DNA"/>
</dbReference>
<evidence type="ECO:0000313" key="3">
    <source>
        <dbReference type="Proteomes" id="UP000663834"/>
    </source>
</evidence>
<dbReference type="Gene3D" id="3.30.559.10">
    <property type="entry name" value="Chloramphenicol acetyltransferase-like domain"/>
    <property type="match status" value="2"/>
</dbReference>
<dbReference type="PANTHER" id="PTHR31896">
    <property type="entry name" value="FAMILY REGULATORY PROTEIN, PUTATIVE (AFU_ORTHOLOGUE AFUA_3G14730)-RELATED"/>
    <property type="match status" value="1"/>
</dbReference>
<evidence type="ECO:0000256" key="1">
    <source>
        <dbReference type="ARBA" id="ARBA00022679"/>
    </source>
</evidence>
<accession>A0A815E7Z1</accession>
<proteinExistence type="predicted"/>
<comment type="caution">
    <text evidence="2">The sequence shown here is derived from an EMBL/GenBank/DDBJ whole genome shotgun (WGS) entry which is preliminary data.</text>
</comment>
<protein>
    <submittedName>
        <fullName evidence="2">Uncharacterized protein</fullName>
    </submittedName>
</protein>
<keyword evidence="1" id="KW-0808">Transferase</keyword>
<dbReference type="OrthoDB" id="1862401at2759"/>
<evidence type="ECO:0000313" key="2">
    <source>
        <dbReference type="EMBL" id="CAF1307893.1"/>
    </source>
</evidence>
<name>A0A815E7Z1_9BILA</name>
<dbReference type="Pfam" id="PF02458">
    <property type="entry name" value="Transferase"/>
    <property type="match status" value="1"/>
</dbReference>
<dbReference type="InterPro" id="IPR051283">
    <property type="entry name" value="Sec_Metabolite_Acyltrans"/>
</dbReference>